<evidence type="ECO:0000313" key="1">
    <source>
        <dbReference type="EMBL" id="TBU22665.1"/>
    </source>
</evidence>
<dbReference type="EMBL" id="ML143531">
    <property type="protein sequence ID" value="TBU22665.1"/>
    <property type="molecule type" value="Genomic_DNA"/>
</dbReference>
<sequence length="157" mass="17149">MALLLGSQPLHPTELQSKPLRRSLPRACRSRAAKATTSFPSHCIPCSISVNTAILGQRRARSLHHNQNSKLSWVSTTPAISSSSIRIIICIVASSHLHLRCLEAVPRLFQHDKRLHALFCCEDPGAAIAGNPPAPHQALVPCRNLRAPGSARRLDHE</sequence>
<name>A0A4Q9M6S9_9APHY</name>
<organism evidence="1">
    <name type="scientific">Dichomitus squalens</name>
    <dbReference type="NCBI Taxonomy" id="114155"/>
    <lineage>
        <taxon>Eukaryota</taxon>
        <taxon>Fungi</taxon>
        <taxon>Dikarya</taxon>
        <taxon>Basidiomycota</taxon>
        <taxon>Agaricomycotina</taxon>
        <taxon>Agaricomycetes</taxon>
        <taxon>Polyporales</taxon>
        <taxon>Polyporaceae</taxon>
        <taxon>Dichomitus</taxon>
    </lineage>
</organism>
<reference evidence="1" key="1">
    <citation type="submission" date="2019-01" db="EMBL/GenBank/DDBJ databases">
        <title>Draft genome sequences of three monokaryotic isolates of the white-rot basidiomycete fungus Dichomitus squalens.</title>
        <authorList>
            <consortium name="DOE Joint Genome Institute"/>
            <person name="Lopez S.C."/>
            <person name="Andreopoulos B."/>
            <person name="Pangilinan J."/>
            <person name="Lipzen A."/>
            <person name="Riley R."/>
            <person name="Ahrendt S."/>
            <person name="Ng V."/>
            <person name="Barry K."/>
            <person name="Daum C."/>
            <person name="Grigoriev I.V."/>
            <person name="Hilden K.S."/>
            <person name="Makela M.R."/>
            <person name="de Vries R.P."/>
        </authorList>
    </citation>
    <scope>NUCLEOTIDE SEQUENCE [LARGE SCALE GENOMIC DNA]</scope>
    <source>
        <strain evidence="1">OM18370.1</strain>
    </source>
</reference>
<dbReference type="AlphaFoldDB" id="A0A4Q9M6S9"/>
<gene>
    <name evidence="1" type="ORF">BD311DRAFT_129114</name>
</gene>
<protein>
    <submittedName>
        <fullName evidence="1">Uncharacterized protein</fullName>
    </submittedName>
</protein>
<dbReference type="Proteomes" id="UP000292957">
    <property type="component" value="Unassembled WGS sequence"/>
</dbReference>
<accession>A0A4Q9M6S9</accession>
<proteinExistence type="predicted"/>